<evidence type="ECO:0000256" key="1">
    <source>
        <dbReference type="SAM" id="MobiDB-lite"/>
    </source>
</evidence>
<protein>
    <submittedName>
        <fullName evidence="2">Uncharacterized protein</fullName>
    </submittedName>
</protein>
<feature type="region of interest" description="Disordered" evidence="1">
    <location>
        <begin position="1"/>
        <end position="25"/>
    </location>
</feature>
<dbReference type="AlphaFoldDB" id="A0A6A3HDJ6"/>
<proteinExistence type="predicted"/>
<evidence type="ECO:0000313" key="3">
    <source>
        <dbReference type="Proteomes" id="UP000429607"/>
    </source>
</evidence>
<feature type="compositionally biased region" description="Polar residues" evidence="1">
    <location>
        <begin position="146"/>
        <end position="156"/>
    </location>
</feature>
<feature type="compositionally biased region" description="Low complexity" evidence="1">
    <location>
        <begin position="52"/>
        <end position="71"/>
    </location>
</feature>
<dbReference type="Proteomes" id="UP000429607">
    <property type="component" value="Unassembled WGS sequence"/>
</dbReference>
<organism evidence="2 3">
    <name type="scientific">Phytophthora rubi</name>
    <dbReference type="NCBI Taxonomy" id="129364"/>
    <lineage>
        <taxon>Eukaryota</taxon>
        <taxon>Sar</taxon>
        <taxon>Stramenopiles</taxon>
        <taxon>Oomycota</taxon>
        <taxon>Peronosporomycetes</taxon>
        <taxon>Peronosporales</taxon>
        <taxon>Peronosporaceae</taxon>
        <taxon>Phytophthora</taxon>
    </lineage>
</organism>
<name>A0A6A3HDJ6_9STRA</name>
<evidence type="ECO:0000313" key="2">
    <source>
        <dbReference type="EMBL" id="KAE8967591.1"/>
    </source>
</evidence>
<gene>
    <name evidence="2" type="ORF">PR001_g28059</name>
</gene>
<feature type="region of interest" description="Disordered" evidence="1">
    <location>
        <begin position="136"/>
        <end position="156"/>
    </location>
</feature>
<feature type="region of interest" description="Disordered" evidence="1">
    <location>
        <begin position="40"/>
        <end position="71"/>
    </location>
</feature>
<reference evidence="2 3" key="1">
    <citation type="submission" date="2018-09" db="EMBL/GenBank/DDBJ databases">
        <title>Genomic investigation of the strawberry pathogen Phytophthora fragariae indicates pathogenicity is determined by transcriptional variation in three key races.</title>
        <authorList>
            <person name="Adams T.M."/>
            <person name="Armitage A.D."/>
            <person name="Sobczyk M.K."/>
            <person name="Bates H.J."/>
            <person name="Dunwell J.M."/>
            <person name="Nellist C.F."/>
            <person name="Harrison R.J."/>
        </authorList>
    </citation>
    <scope>NUCLEOTIDE SEQUENCE [LARGE SCALE GENOMIC DNA]</scope>
    <source>
        <strain evidence="2 3">SCRP249</strain>
    </source>
</reference>
<dbReference type="EMBL" id="QXFV01004831">
    <property type="protein sequence ID" value="KAE8967591.1"/>
    <property type="molecule type" value="Genomic_DNA"/>
</dbReference>
<comment type="caution">
    <text evidence="2">The sequence shown here is derived from an EMBL/GenBank/DDBJ whole genome shotgun (WGS) entry which is preliminary data.</text>
</comment>
<accession>A0A6A3HDJ6</accession>
<sequence length="156" mass="16802">MPTWSSSPTYGGAETPLTPGPTPRMRTAIAAYGGYALQYAATPKDSPPTPTMPTSRSVPPSRSVPTPTTGTAATAYRFGGMPQHVKNAVRMTQPFYSDNTTVDKARAFWDAFVRATVGLDEPLRLSVFRECLRASREKNGGCTRVPRTSNAEDSLS</sequence>